<dbReference type="InterPro" id="IPR001360">
    <property type="entry name" value="Glyco_hydro_1"/>
</dbReference>
<dbReference type="PANTHER" id="PTHR10353:SF36">
    <property type="entry name" value="LP05116P"/>
    <property type="match status" value="1"/>
</dbReference>
<evidence type="ECO:0000256" key="3">
    <source>
        <dbReference type="ARBA" id="ARBA00012744"/>
    </source>
</evidence>
<evidence type="ECO:0000256" key="8">
    <source>
        <dbReference type="ARBA" id="ARBA00023326"/>
    </source>
</evidence>
<dbReference type="InterPro" id="IPR018120">
    <property type="entry name" value="Glyco_hydro_1_AS"/>
</dbReference>
<comment type="similarity">
    <text evidence="2 12">Belongs to the glycosyl hydrolase 1 family.</text>
</comment>
<keyword evidence="4 12" id="KW-0378">Hydrolase</keyword>
<evidence type="ECO:0000256" key="4">
    <source>
        <dbReference type="ARBA" id="ARBA00022801"/>
    </source>
</evidence>
<evidence type="ECO:0000313" key="14">
    <source>
        <dbReference type="Proteomes" id="UP000198815"/>
    </source>
</evidence>
<evidence type="ECO:0000256" key="7">
    <source>
        <dbReference type="ARBA" id="ARBA00023295"/>
    </source>
</evidence>
<organism evidence="13 14">
    <name type="scientific">Propionibacterium cyclohexanicum</name>
    <dbReference type="NCBI Taxonomy" id="64702"/>
    <lineage>
        <taxon>Bacteria</taxon>
        <taxon>Bacillati</taxon>
        <taxon>Actinomycetota</taxon>
        <taxon>Actinomycetes</taxon>
        <taxon>Propionibacteriales</taxon>
        <taxon>Propionibacteriaceae</taxon>
        <taxon>Propionibacterium</taxon>
    </lineage>
</organism>
<feature type="active site" description="Nucleophile" evidence="9 11">
    <location>
        <position position="371"/>
    </location>
</feature>
<feature type="binding site" evidence="10">
    <location>
        <position position="19"/>
    </location>
    <ligand>
        <name>substrate</name>
    </ligand>
</feature>
<dbReference type="STRING" id="64702.SAMN05443377_11460"/>
<dbReference type="Gene3D" id="3.20.20.80">
    <property type="entry name" value="Glycosidases"/>
    <property type="match status" value="1"/>
</dbReference>
<dbReference type="AlphaFoldDB" id="A0A1H9SNR1"/>
<dbReference type="NCBIfam" id="TIGR03356">
    <property type="entry name" value="BGL"/>
    <property type="match status" value="1"/>
</dbReference>
<dbReference type="GO" id="GO:0005829">
    <property type="term" value="C:cytosol"/>
    <property type="evidence" value="ECO:0007669"/>
    <property type="project" value="TreeGrafter"/>
</dbReference>
<name>A0A1H9SNR1_9ACTN</name>
<evidence type="ECO:0000256" key="2">
    <source>
        <dbReference type="ARBA" id="ARBA00010838"/>
    </source>
</evidence>
<feature type="binding site" evidence="10">
    <location>
        <position position="164"/>
    </location>
    <ligand>
        <name>substrate</name>
    </ligand>
</feature>
<dbReference type="PANTHER" id="PTHR10353">
    <property type="entry name" value="GLYCOSYL HYDROLASE"/>
    <property type="match status" value="1"/>
</dbReference>
<dbReference type="OrthoDB" id="9765195at2"/>
<dbReference type="InterPro" id="IPR033132">
    <property type="entry name" value="GH_1_N_CS"/>
</dbReference>
<keyword evidence="6" id="KW-0119">Carbohydrate metabolism</keyword>
<evidence type="ECO:0000256" key="11">
    <source>
        <dbReference type="PROSITE-ProRule" id="PRU10055"/>
    </source>
</evidence>
<reference evidence="14" key="1">
    <citation type="submission" date="2016-10" db="EMBL/GenBank/DDBJ databases">
        <authorList>
            <person name="Varghese N."/>
            <person name="Submissions S."/>
        </authorList>
    </citation>
    <scope>NUCLEOTIDE SEQUENCE [LARGE SCALE GENOMIC DNA]</scope>
    <source>
        <strain evidence="14">DSM 16859</strain>
    </source>
</reference>
<comment type="catalytic activity">
    <reaction evidence="1 12">
        <text>Hydrolysis of terminal, non-reducing beta-D-glucosyl residues with release of beta-D-glucose.</text>
        <dbReference type="EC" id="3.2.1.21"/>
    </reaction>
</comment>
<dbReference type="GO" id="GO:0030245">
    <property type="term" value="P:cellulose catabolic process"/>
    <property type="evidence" value="ECO:0007669"/>
    <property type="project" value="UniProtKB-KW"/>
</dbReference>
<dbReference type="GO" id="GO:0008422">
    <property type="term" value="F:beta-glucosidase activity"/>
    <property type="evidence" value="ECO:0007669"/>
    <property type="project" value="UniProtKB-EC"/>
</dbReference>
<evidence type="ECO:0000256" key="1">
    <source>
        <dbReference type="ARBA" id="ARBA00000448"/>
    </source>
</evidence>
<dbReference type="Pfam" id="PF00232">
    <property type="entry name" value="Glyco_hydro_1"/>
    <property type="match status" value="1"/>
</dbReference>
<dbReference type="Proteomes" id="UP000198815">
    <property type="component" value="Unassembled WGS sequence"/>
</dbReference>
<feature type="active site" description="Proton donor" evidence="9">
    <location>
        <position position="165"/>
    </location>
</feature>
<keyword evidence="5" id="KW-0136">Cellulose degradation</keyword>
<dbReference type="RefSeq" id="WP_091969827.1">
    <property type="nucleotide sequence ID" value="NZ_FOGZ01000014.1"/>
</dbReference>
<dbReference type="PRINTS" id="PR00131">
    <property type="entry name" value="GLHYDRLASE1"/>
</dbReference>
<protein>
    <recommendedName>
        <fullName evidence="3 12">Beta-glucosidase</fullName>
        <ecNumber evidence="3 12">3.2.1.21</ecNumber>
    </recommendedName>
</protein>
<evidence type="ECO:0000256" key="6">
    <source>
        <dbReference type="ARBA" id="ARBA00023277"/>
    </source>
</evidence>
<evidence type="ECO:0000256" key="10">
    <source>
        <dbReference type="PIRSR" id="PIRSR617736-2"/>
    </source>
</evidence>
<dbReference type="InterPro" id="IPR017853">
    <property type="entry name" value="GH"/>
</dbReference>
<dbReference type="PROSITE" id="PS00572">
    <property type="entry name" value="GLYCOSYL_HYDROL_F1_1"/>
    <property type="match status" value="1"/>
</dbReference>
<dbReference type="SUPFAM" id="SSF51445">
    <property type="entry name" value="(Trans)glycosidases"/>
    <property type="match status" value="1"/>
</dbReference>
<proteinExistence type="inferred from homology"/>
<keyword evidence="7 12" id="KW-0326">Glycosidase</keyword>
<dbReference type="InterPro" id="IPR017736">
    <property type="entry name" value="Glyco_hydro_1_beta-glucosidase"/>
</dbReference>
<gene>
    <name evidence="13" type="ORF">SAMN05443377_11460</name>
</gene>
<evidence type="ECO:0000256" key="12">
    <source>
        <dbReference type="RuleBase" id="RU361175"/>
    </source>
</evidence>
<feature type="binding site" evidence="10">
    <location>
        <position position="297"/>
    </location>
    <ligand>
        <name>substrate</name>
    </ligand>
</feature>
<evidence type="ECO:0000256" key="5">
    <source>
        <dbReference type="ARBA" id="ARBA00023001"/>
    </source>
</evidence>
<feature type="binding site" evidence="10">
    <location>
        <position position="120"/>
    </location>
    <ligand>
        <name>substrate</name>
    </ligand>
</feature>
<evidence type="ECO:0000256" key="9">
    <source>
        <dbReference type="PIRSR" id="PIRSR617736-1"/>
    </source>
</evidence>
<dbReference type="EMBL" id="FOGZ01000014">
    <property type="protein sequence ID" value="SER86660.1"/>
    <property type="molecule type" value="Genomic_DNA"/>
</dbReference>
<dbReference type="EC" id="3.2.1.21" evidence="3 12"/>
<sequence>MTRQFPEGFWFGSATAAYQIEGAVAEDGRGPSIWDVFSHTPGKTAGGDNGDIACDHYHRWHEDVELMKDLGLDAYRFSISWPRVQPTGRGAPNSRGLDFYKRLVDALREAGIRPVATLYHWDLPQALQEDGGWTRRATAEAFGEYARLVAESLGDNVAMWTTLNEPWCSAFLGHASGVHAPGITDPQSALRAAHHLNLAHGLAAQSIHQALGVDTPVSVTLNLHVARPRDPGSPDDRAAVKQIETLGNDVWLAPMLEGQMSGELIAMTRAVTDWSFVREGDLAVIHQPLASLGINYYSTMTVCRSREGDAVSSGGHGEAAHSPWVGCGDVSFVAPTGPLTAMGWNIDPAGLRDVLVSTAKRFPGLELFVTENGMAAPDRPDASGVVHDDDRIAYLEAHLGAVLDAVDEGAPVGGYFVWSLMDNFEWSWGYDRRFGIIRVDYDSYRRIPKDSFRYYQRLIARRSLS</sequence>
<accession>A0A1H9SNR1</accession>
<keyword evidence="8" id="KW-0624">Polysaccharide degradation</keyword>
<feature type="binding site" evidence="10">
    <location>
        <begin position="425"/>
        <end position="426"/>
    </location>
    <ligand>
        <name>substrate</name>
    </ligand>
</feature>
<evidence type="ECO:0000313" key="13">
    <source>
        <dbReference type="EMBL" id="SER86660.1"/>
    </source>
</evidence>
<dbReference type="PROSITE" id="PS00653">
    <property type="entry name" value="GLYCOSYL_HYDROL_F1_2"/>
    <property type="match status" value="1"/>
</dbReference>
<keyword evidence="14" id="KW-1185">Reference proteome</keyword>
<feature type="binding site" evidence="10">
    <location>
        <position position="418"/>
    </location>
    <ligand>
        <name>substrate</name>
    </ligand>
</feature>
<dbReference type="FunFam" id="3.20.20.80:FF:000004">
    <property type="entry name" value="Beta-glucosidase 6-phospho-beta-glucosidase"/>
    <property type="match status" value="1"/>
</dbReference>